<comment type="caution">
    <text evidence="1">The sequence shown here is derived from an EMBL/GenBank/DDBJ whole genome shotgun (WGS) entry which is preliminary data.</text>
</comment>
<keyword evidence="2" id="KW-1185">Reference proteome</keyword>
<evidence type="ECO:0000313" key="1">
    <source>
        <dbReference type="EMBL" id="KAK9845693.1"/>
    </source>
</evidence>
<protein>
    <submittedName>
        <fullName evidence="1">Uncharacterized protein</fullName>
    </submittedName>
</protein>
<dbReference type="Proteomes" id="UP001485043">
    <property type="component" value="Unassembled WGS sequence"/>
</dbReference>
<accession>A0AAW1SIA1</accession>
<name>A0AAW1SIA1_9CHLO</name>
<feature type="non-terminal residue" evidence="1">
    <location>
        <position position="76"/>
    </location>
</feature>
<gene>
    <name evidence="1" type="ORF">WJX84_006915</name>
</gene>
<proteinExistence type="predicted"/>
<reference evidence="1 2" key="1">
    <citation type="journal article" date="2024" name="Nat. Commun.">
        <title>Phylogenomics reveals the evolutionary origins of lichenization in chlorophyte algae.</title>
        <authorList>
            <person name="Puginier C."/>
            <person name="Libourel C."/>
            <person name="Otte J."/>
            <person name="Skaloud P."/>
            <person name="Haon M."/>
            <person name="Grisel S."/>
            <person name="Petersen M."/>
            <person name="Berrin J.G."/>
            <person name="Delaux P.M."/>
            <person name="Dal Grande F."/>
            <person name="Keller J."/>
        </authorList>
    </citation>
    <scope>NUCLEOTIDE SEQUENCE [LARGE SCALE GENOMIC DNA]</scope>
    <source>
        <strain evidence="1 2">SAG 2523</strain>
    </source>
</reference>
<evidence type="ECO:0000313" key="2">
    <source>
        <dbReference type="Proteomes" id="UP001485043"/>
    </source>
</evidence>
<dbReference type="AlphaFoldDB" id="A0AAW1SIA1"/>
<organism evidence="1 2">
    <name type="scientific">Apatococcus fuscideae</name>
    <dbReference type="NCBI Taxonomy" id="2026836"/>
    <lineage>
        <taxon>Eukaryota</taxon>
        <taxon>Viridiplantae</taxon>
        <taxon>Chlorophyta</taxon>
        <taxon>core chlorophytes</taxon>
        <taxon>Trebouxiophyceae</taxon>
        <taxon>Chlorellales</taxon>
        <taxon>Chlorellaceae</taxon>
        <taxon>Apatococcus</taxon>
    </lineage>
</organism>
<dbReference type="EMBL" id="JALJOV010001585">
    <property type="protein sequence ID" value="KAK9845693.1"/>
    <property type="molecule type" value="Genomic_DNA"/>
</dbReference>
<sequence length="76" mass="8303">MLGWLGGFRPSLICAGLLRKLGTELQEPGRTKLETLRESLLQQEAMLVHGFEELRSGLLLTAASQALRLDNGQPDG</sequence>